<dbReference type="Pfam" id="PF01823">
    <property type="entry name" value="MACPF"/>
    <property type="match status" value="1"/>
</dbReference>
<evidence type="ECO:0000313" key="2">
    <source>
        <dbReference type="EMBL" id="KAH7306440.1"/>
    </source>
</evidence>
<proteinExistence type="predicted"/>
<accession>A0A8T2S5F1</accession>
<organism evidence="2 3">
    <name type="scientific">Ceratopteris richardii</name>
    <name type="common">Triangle waterfern</name>
    <dbReference type="NCBI Taxonomy" id="49495"/>
    <lineage>
        <taxon>Eukaryota</taxon>
        <taxon>Viridiplantae</taxon>
        <taxon>Streptophyta</taxon>
        <taxon>Embryophyta</taxon>
        <taxon>Tracheophyta</taxon>
        <taxon>Polypodiopsida</taxon>
        <taxon>Polypodiidae</taxon>
        <taxon>Polypodiales</taxon>
        <taxon>Pteridineae</taxon>
        <taxon>Pteridaceae</taxon>
        <taxon>Parkerioideae</taxon>
        <taxon>Ceratopteris</taxon>
    </lineage>
</organism>
<gene>
    <name evidence="2" type="ORF">KP509_22G012100</name>
</gene>
<dbReference type="EMBL" id="CM035427">
    <property type="protein sequence ID" value="KAH7306440.1"/>
    <property type="molecule type" value="Genomic_DNA"/>
</dbReference>
<comment type="caution">
    <text evidence="2">The sequence shown here is derived from an EMBL/GenBank/DDBJ whole genome shotgun (WGS) entry which is preliminary data.</text>
</comment>
<dbReference type="OrthoDB" id="10687270at2759"/>
<dbReference type="Proteomes" id="UP000825935">
    <property type="component" value="Chromosome 22"/>
</dbReference>
<keyword evidence="3" id="KW-1185">Reference proteome</keyword>
<feature type="domain" description="MACPF" evidence="1">
    <location>
        <begin position="28"/>
        <end position="173"/>
    </location>
</feature>
<sequence length="515" mass="58994">MHASFVLGKSELETILASTKHTVQEENQHVSTNELYMCECLYIPLYSFQIPRNRMFLSEAALERALDVQSEFDAGEFFKSFGAFASESEYNLGGVFIKQKAVKLSECTSLDSLLQIAETETKFELDAAYNNPLYNINVKNESASKSSTNSNFNEQISKSVKKGQESIFILGPNGAMDMQEFLEKLRHDPEKSMAIIDKTTDDSSTLVGVWELLLKHADGKWAHGNITPDVQTTRKLKGAAKILCGWWHQKAKWFLSRLPQSTRPPLFNKTEWDRLLSRNEAFLADIPNDITLPEPHDKESTEDLTQFCMSAWEKQPESTRKTLSERPSVDTVEAQNKEARGMVWKGIPSSIWEEHTFLTSLKLHSLFSCSSLECPWQRLSSKADYNSVTDNMKFHYFGDIILDRKLCDDYPLQDSNIEGTNHTVHDSTFQRRFNIISAQTYLDCLRHRVDPLNHMVNRPWTMMIPDDGLGTDCEDENIHCNTPLENIKLQIYLHKLQFATCFYHSVQLSHLCFPS</sequence>
<dbReference type="InterPro" id="IPR020864">
    <property type="entry name" value="MACPF"/>
</dbReference>
<name>A0A8T2S5F1_CERRI</name>
<reference evidence="2" key="1">
    <citation type="submission" date="2021-08" db="EMBL/GenBank/DDBJ databases">
        <title>WGS assembly of Ceratopteris richardii.</title>
        <authorList>
            <person name="Marchant D.B."/>
            <person name="Chen G."/>
            <person name="Jenkins J."/>
            <person name="Shu S."/>
            <person name="Leebens-Mack J."/>
            <person name="Grimwood J."/>
            <person name="Schmutz J."/>
            <person name="Soltis P."/>
            <person name="Soltis D."/>
            <person name="Chen Z.-H."/>
        </authorList>
    </citation>
    <scope>NUCLEOTIDE SEQUENCE</scope>
    <source>
        <strain evidence="2">Whitten #5841</strain>
        <tissue evidence="2">Leaf</tissue>
    </source>
</reference>
<protein>
    <recommendedName>
        <fullName evidence="1">MACPF domain-containing protein</fullName>
    </recommendedName>
</protein>
<dbReference type="AlphaFoldDB" id="A0A8T2S5F1"/>
<evidence type="ECO:0000313" key="3">
    <source>
        <dbReference type="Proteomes" id="UP000825935"/>
    </source>
</evidence>
<evidence type="ECO:0000259" key="1">
    <source>
        <dbReference type="Pfam" id="PF01823"/>
    </source>
</evidence>